<evidence type="ECO:0000313" key="3">
    <source>
        <dbReference type="Proteomes" id="UP001178508"/>
    </source>
</evidence>
<dbReference type="EMBL" id="OY660868">
    <property type="protein sequence ID" value="CAJ1057692.1"/>
    <property type="molecule type" value="Genomic_DNA"/>
</dbReference>
<sequence length="310" mass="34087">MAKKTFDTKKDFAEILAEIQRGSDVEFEDSSDSESGNDAGSEEEALFLSDLDPVYDQQEEESEAQAGPSGVFTPTTIPAAVTPPPPLPARVSPLETSSEEEEEGKEYVPPQHRSSSSSGSWPSSPAPKRARGRGRGRGGQASKRPRTAPIHPEAQLERWHTKEEPDVEPPRPRFEPKNPPGPRIDTTVQWSPLSLFRLFFSSSTINTIINNTNANAARRLAQGAKYKWSPLSATPGPSGTNTCMPVFRGGANSEQRRKCVVCAAKEREKAKQVQGYKAKDMKTPVFCSRCNVSLCLVPGRNCFVEYHKKQ</sequence>
<keyword evidence="3" id="KW-1185">Reference proteome</keyword>
<protein>
    <submittedName>
        <fullName evidence="2">PiggyBac transposable element-derived protein 4-like</fullName>
    </submittedName>
</protein>
<organism evidence="2 3">
    <name type="scientific">Xyrichtys novacula</name>
    <name type="common">Pearly razorfish</name>
    <name type="synonym">Hemipteronotus novacula</name>
    <dbReference type="NCBI Taxonomy" id="13765"/>
    <lineage>
        <taxon>Eukaryota</taxon>
        <taxon>Metazoa</taxon>
        <taxon>Chordata</taxon>
        <taxon>Craniata</taxon>
        <taxon>Vertebrata</taxon>
        <taxon>Euteleostomi</taxon>
        <taxon>Actinopterygii</taxon>
        <taxon>Neopterygii</taxon>
        <taxon>Teleostei</taxon>
        <taxon>Neoteleostei</taxon>
        <taxon>Acanthomorphata</taxon>
        <taxon>Eupercaria</taxon>
        <taxon>Labriformes</taxon>
        <taxon>Labridae</taxon>
        <taxon>Xyrichtys</taxon>
    </lineage>
</organism>
<evidence type="ECO:0000313" key="2">
    <source>
        <dbReference type="EMBL" id="CAJ1057692.1"/>
    </source>
</evidence>
<dbReference type="AlphaFoldDB" id="A0AAV1FB05"/>
<accession>A0AAV1FB05</accession>
<feature type="compositionally biased region" description="Basic and acidic residues" evidence="1">
    <location>
        <begin position="154"/>
        <end position="176"/>
    </location>
</feature>
<dbReference type="PANTHER" id="PTHR46599:SF3">
    <property type="entry name" value="PIGGYBAC TRANSPOSABLE ELEMENT-DERIVED PROTEIN 4"/>
    <property type="match status" value="1"/>
</dbReference>
<feature type="compositionally biased region" description="Low complexity" evidence="1">
    <location>
        <begin position="109"/>
        <end position="127"/>
    </location>
</feature>
<dbReference type="Proteomes" id="UP001178508">
    <property type="component" value="Chromosome 5"/>
</dbReference>
<proteinExistence type="predicted"/>
<reference evidence="2" key="1">
    <citation type="submission" date="2023-08" db="EMBL/GenBank/DDBJ databases">
        <authorList>
            <person name="Alioto T."/>
            <person name="Alioto T."/>
            <person name="Gomez Garrido J."/>
        </authorList>
    </citation>
    <scope>NUCLEOTIDE SEQUENCE</scope>
</reference>
<dbReference type="PANTHER" id="PTHR46599">
    <property type="entry name" value="PIGGYBAC TRANSPOSABLE ELEMENT-DERIVED PROTEIN 4"/>
    <property type="match status" value="1"/>
</dbReference>
<gene>
    <name evidence="2" type="ORF">XNOV1_A023582</name>
</gene>
<name>A0AAV1FB05_XYRNO</name>
<evidence type="ECO:0000256" key="1">
    <source>
        <dbReference type="SAM" id="MobiDB-lite"/>
    </source>
</evidence>
<feature type="region of interest" description="Disordered" evidence="1">
    <location>
        <begin position="21"/>
        <end position="184"/>
    </location>
</feature>